<gene>
    <name evidence="2" type="ORF">FBUS_07036</name>
</gene>
<dbReference type="EMBL" id="LUCM01001461">
    <property type="protein sequence ID" value="KAA0198846.1"/>
    <property type="molecule type" value="Genomic_DNA"/>
</dbReference>
<reference evidence="2" key="1">
    <citation type="submission" date="2019-05" db="EMBL/GenBank/DDBJ databases">
        <title>Annotation for the trematode Fasciolopsis buski.</title>
        <authorList>
            <person name="Choi Y.-J."/>
        </authorList>
    </citation>
    <scope>NUCLEOTIDE SEQUENCE</scope>
    <source>
        <strain evidence="2">HT</strain>
        <tissue evidence="2">Whole worm</tissue>
    </source>
</reference>
<dbReference type="PROSITE" id="PS52032">
    <property type="entry name" value="MARR_BRCT_CHROMO"/>
    <property type="match status" value="1"/>
</dbReference>
<evidence type="ECO:0000313" key="2">
    <source>
        <dbReference type="EMBL" id="KAA0198846.1"/>
    </source>
</evidence>
<protein>
    <submittedName>
        <fullName evidence="2">SWI/SNF complex subunit SMARCC2</fullName>
    </submittedName>
</protein>
<keyword evidence="3" id="KW-1185">Reference proteome</keyword>
<accession>A0A8E0S179</accession>
<sequence>MDFKPGGGLCHIFLACLKFRHEHNWKKIDLSSSSRLEKHLEMLNCVERDLIASKCWERPAVFISPSIEKSLASRLIECTERMGSTVVSSLMEATHVIHPPPSSWPGNNSLDAQHHRFRVIFQEGRGVLLHWLFSPGTYTTWFTGEFFLCC</sequence>
<dbReference type="Pfam" id="PF16496">
    <property type="entry name" value="SWIRM-assoc_2"/>
    <property type="match status" value="1"/>
</dbReference>
<feature type="domain" description="Chromo" evidence="1">
    <location>
        <begin position="1"/>
        <end position="150"/>
    </location>
</feature>
<comment type="caution">
    <text evidence="2">The sequence shown here is derived from an EMBL/GenBank/DDBJ whole genome shotgun (WGS) entry which is preliminary data.</text>
</comment>
<dbReference type="Proteomes" id="UP000728185">
    <property type="component" value="Unassembled WGS sequence"/>
</dbReference>
<dbReference type="OrthoDB" id="118550at2759"/>
<organism evidence="2 3">
    <name type="scientific">Fasciolopsis buskii</name>
    <dbReference type="NCBI Taxonomy" id="27845"/>
    <lineage>
        <taxon>Eukaryota</taxon>
        <taxon>Metazoa</taxon>
        <taxon>Spiralia</taxon>
        <taxon>Lophotrochozoa</taxon>
        <taxon>Platyhelminthes</taxon>
        <taxon>Trematoda</taxon>
        <taxon>Digenea</taxon>
        <taxon>Plagiorchiida</taxon>
        <taxon>Echinostomata</taxon>
        <taxon>Echinostomatoidea</taxon>
        <taxon>Fasciolidae</taxon>
        <taxon>Fasciolopsis</taxon>
    </lineage>
</organism>
<name>A0A8E0S179_9TREM</name>
<dbReference type="InterPro" id="IPR032450">
    <property type="entry name" value="SMARCC_N"/>
</dbReference>
<proteinExistence type="predicted"/>
<dbReference type="InterPro" id="IPR049898">
    <property type="entry name" value="MARR_BRCT_CHROMO"/>
</dbReference>
<dbReference type="AlphaFoldDB" id="A0A8E0S179"/>
<dbReference type="PROSITE" id="PS51257">
    <property type="entry name" value="PROKAR_LIPOPROTEIN"/>
    <property type="match status" value="1"/>
</dbReference>
<evidence type="ECO:0000259" key="1">
    <source>
        <dbReference type="PROSITE" id="PS52032"/>
    </source>
</evidence>
<evidence type="ECO:0000313" key="3">
    <source>
        <dbReference type="Proteomes" id="UP000728185"/>
    </source>
</evidence>